<feature type="region of interest" description="Disordered" evidence="1">
    <location>
        <begin position="88"/>
        <end position="112"/>
    </location>
</feature>
<accession>A0ABR1YL05</accession>
<reference evidence="2 3" key="1">
    <citation type="submission" date="2024-04" db="EMBL/GenBank/DDBJ databases">
        <title>Phyllosticta paracitricarpa is synonymous to the EU quarantine fungus P. citricarpa based on phylogenomic analyses.</title>
        <authorList>
            <consortium name="Lawrence Berkeley National Laboratory"/>
            <person name="Van Ingen-Buijs V.A."/>
            <person name="Van Westerhoven A.C."/>
            <person name="Haridas S."/>
            <person name="Skiadas P."/>
            <person name="Martin F."/>
            <person name="Groenewald J.Z."/>
            <person name="Crous P.W."/>
            <person name="Seidl M.F."/>
        </authorList>
    </citation>
    <scope>NUCLEOTIDE SEQUENCE [LARGE SCALE GENOMIC DNA]</scope>
    <source>
        <strain evidence="2 3">CBS 123374</strain>
    </source>
</reference>
<keyword evidence="3" id="KW-1185">Reference proteome</keyword>
<sequence>MPRALPSYQSPFLLAEVGVAALLTDRLPPSHLLLVPCCSTHSSHLLFFVFVALYFPARPPTYLPAVSAHSSARSPSMHPHYARHSLDKAKANARTAQRAGQAARPPTGRRLGKVGRIASARRHVAASLGLACAASVAADVALRLRRWIDVAVNEAGGRGANEWHVRRMEAGRRTDGRAEGGGRRETVDGKVD</sequence>
<organism evidence="2 3">
    <name type="scientific">Phyllosticta capitalensis</name>
    <dbReference type="NCBI Taxonomy" id="121624"/>
    <lineage>
        <taxon>Eukaryota</taxon>
        <taxon>Fungi</taxon>
        <taxon>Dikarya</taxon>
        <taxon>Ascomycota</taxon>
        <taxon>Pezizomycotina</taxon>
        <taxon>Dothideomycetes</taxon>
        <taxon>Dothideomycetes incertae sedis</taxon>
        <taxon>Botryosphaeriales</taxon>
        <taxon>Phyllostictaceae</taxon>
        <taxon>Phyllosticta</taxon>
    </lineage>
</organism>
<dbReference type="EMBL" id="JBBWRZ010000007">
    <property type="protein sequence ID" value="KAK8232443.1"/>
    <property type="molecule type" value="Genomic_DNA"/>
</dbReference>
<protein>
    <submittedName>
        <fullName evidence="2">Uncharacterized protein</fullName>
    </submittedName>
</protein>
<comment type="caution">
    <text evidence="2">The sequence shown here is derived from an EMBL/GenBank/DDBJ whole genome shotgun (WGS) entry which is preliminary data.</text>
</comment>
<gene>
    <name evidence="2" type="ORF">HDK90DRAFT_467604</name>
</gene>
<feature type="region of interest" description="Disordered" evidence="1">
    <location>
        <begin position="172"/>
        <end position="192"/>
    </location>
</feature>
<feature type="compositionally biased region" description="Low complexity" evidence="1">
    <location>
        <begin position="92"/>
        <end position="106"/>
    </location>
</feature>
<evidence type="ECO:0000313" key="2">
    <source>
        <dbReference type="EMBL" id="KAK8232443.1"/>
    </source>
</evidence>
<evidence type="ECO:0000313" key="3">
    <source>
        <dbReference type="Proteomes" id="UP001492380"/>
    </source>
</evidence>
<name>A0ABR1YL05_9PEZI</name>
<evidence type="ECO:0000256" key="1">
    <source>
        <dbReference type="SAM" id="MobiDB-lite"/>
    </source>
</evidence>
<proteinExistence type="predicted"/>
<dbReference type="Proteomes" id="UP001492380">
    <property type="component" value="Unassembled WGS sequence"/>
</dbReference>